<dbReference type="OrthoDB" id="882383at2"/>
<proteinExistence type="predicted"/>
<dbReference type="EMBL" id="RXOF01000025">
    <property type="protein sequence ID" value="RTQ44728.1"/>
    <property type="molecule type" value="Genomic_DNA"/>
</dbReference>
<evidence type="ECO:0000313" key="1">
    <source>
        <dbReference type="EMBL" id="RTQ44728.1"/>
    </source>
</evidence>
<comment type="caution">
    <text evidence="1">The sequence shown here is derived from an EMBL/GenBank/DDBJ whole genome shotgun (WGS) entry which is preliminary data.</text>
</comment>
<evidence type="ECO:0000313" key="2">
    <source>
        <dbReference type="Proteomes" id="UP000282184"/>
    </source>
</evidence>
<keyword evidence="2" id="KW-1185">Reference proteome</keyword>
<dbReference type="RefSeq" id="WP_126696420.1">
    <property type="nucleotide sequence ID" value="NZ_RXOF01000025.1"/>
</dbReference>
<sequence>MTRAHEQLYLATLRQLVAVGIPFVGLGTFALRLQCPALPRRLVADCDLQLPPDTEVLNRAAQLLDGGGWQLTLWQQPLPLPLPAADLPGKYYFRAHQSGAVLDCAYENDFWSWPVFQAHCRWHQGLPLLPPTDLLHHKALANRPSDQAVLRWLRQWQPALF</sequence>
<protein>
    <recommendedName>
        <fullName evidence="3">Nucleotidyltransferase family protein</fullName>
    </recommendedName>
</protein>
<evidence type="ECO:0008006" key="3">
    <source>
        <dbReference type="Google" id="ProtNLM"/>
    </source>
</evidence>
<reference evidence="1 2" key="1">
    <citation type="submission" date="2018-12" db="EMBL/GenBank/DDBJ databases">
        <title>Hymenobacter gummosus sp. nov., isolated from a spring.</title>
        <authorList>
            <person name="Nie L."/>
        </authorList>
    </citation>
    <scope>NUCLEOTIDE SEQUENCE [LARGE SCALE GENOMIC DNA]</scope>
    <source>
        <strain evidence="1 2">KCTC 52166</strain>
    </source>
</reference>
<dbReference type="Proteomes" id="UP000282184">
    <property type="component" value="Unassembled WGS sequence"/>
</dbReference>
<gene>
    <name evidence="1" type="ORF">EJV47_27435</name>
</gene>
<dbReference type="AlphaFoldDB" id="A0A431TU86"/>
<organism evidence="1 2">
    <name type="scientific">Hymenobacter gummosus</name>
    <dbReference type="NCBI Taxonomy" id="1776032"/>
    <lineage>
        <taxon>Bacteria</taxon>
        <taxon>Pseudomonadati</taxon>
        <taxon>Bacteroidota</taxon>
        <taxon>Cytophagia</taxon>
        <taxon>Cytophagales</taxon>
        <taxon>Hymenobacteraceae</taxon>
        <taxon>Hymenobacter</taxon>
    </lineage>
</organism>
<name>A0A431TU86_9BACT</name>
<accession>A0A431TU86</accession>